<keyword evidence="2" id="KW-1185">Reference proteome</keyword>
<protein>
    <submittedName>
        <fullName evidence="1">Uncharacterized protein</fullName>
    </submittedName>
</protein>
<organism evidence="1 2">
    <name type="scientific">Sinorhizobium chiapasense</name>
    <dbReference type="NCBI Taxonomy" id="501572"/>
    <lineage>
        <taxon>Bacteria</taxon>
        <taxon>Pseudomonadati</taxon>
        <taxon>Pseudomonadota</taxon>
        <taxon>Alphaproteobacteria</taxon>
        <taxon>Hyphomicrobiales</taxon>
        <taxon>Rhizobiaceae</taxon>
        <taxon>Sinorhizobium/Ensifer group</taxon>
        <taxon>Sinorhizobium</taxon>
    </lineage>
</organism>
<proteinExistence type="predicted"/>
<evidence type="ECO:0000313" key="2">
    <source>
        <dbReference type="Proteomes" id="UP001432360"/>
    </source>
</evidence>
<dbReference type="EMBL" id="CP133148">
    <property type="protein sequence ID" value="WVT04602.1"/>
    <property type="molecule type" value="Genomic_DNA"/>
</dbReference>
<gene>
    <name evidence="1" type="ORF">RB548_04110</name>
</gene>
<accession>A0ABZ2BES4</accession>
<reference evidence="1" key="1">
    <citation type="submission" date="2023-08" db="EMBL/GenBank/DDBJ databases">
        <title>Complete genome sequence of Sinorhizobium chiapanecum ITTG S70 isolated from Acaciella angustissima nodules in Chiapas-Mexico.</title>
        <authorList>
            <person name="Rincon-Rosales R."/>
            <person name="Rogel M.A."/>
            <person name="Rincon-Medina C.I."/>
            <person name="Guerrero G."/>
            <person name="Manzano-Gomez L.A."/>
            <person name="Lopez-Lopez A."/>
            <person name="Rincon Molina F.A."/>
            <person name="Martinez-Romero E."/>
        </authorList>
    </citation>
    <scope>NUCLEOTIDE SEQUENCE</scope>
    <source>
        <strain evidence="1">ITTG S70</strain>
    </source>
</reference>
<dbReference type="RefSeq" id="WP_331373763.1">
    <property type="nucleotide sequence ID" value="NZ_CP133148.1"/>
</dbReference>
<evidence type="ECO:0000313" key="1">
    <source>
        <dbReference type="EMBL" id="WVT04602.1"/>
    </source>
</evidence>
<dbReference type="Proteomes" id="UP001432360">
    <property type="component" value="Chromosome"/>
</dbReference>
<name>A0ABZ2BES4_9HYPH</name>
<sequence>MSVIQSNYAKGIIALAYPSIAGAATAVRFAHQLSAAPSAGDILELAMIPAGTRVVEMILDSDDLDTNGTPTLTMDVGLMSGSFGDEDQARTCGAEFFSGSSVAQAGGSERPSLKTAFRTGKSNVDRSIGIKFPNAAATFAAGTIGLTVIVSTE</sequence>